<dbReference type="PANTHER" id="PTHR43798">
    <property type="entry name" value="MONOACYLGLYCEROL LIPASE"/>
    <property type="match status" value="1"/>
</dbReference>
<name>A0A3L7K3S5_9BACI</name>
<dbReference type="Proteomes" id="UP000276770">
    <property type="component" value="Unassembled WGS sequence"/>
</dbReference>
<dbReference type="InterPro" id="IPR029058">
    <property type="entry name" value="AB_hydrolase_fold"/>
</dbReference>
<organism evidence="3 4">
    <name type="scientific">Falsibacillus albus</name>
    <dbReference type="NCBI Taxonomy" id="2478915"/>
    <lineage>
        <taxon>Bacteria</taxon>
        <taxon>Bacillati</taxon>
        <taxon>Bacillota</taxon>
        <taxon>Bacilli</taxon>
        <taxon>Bacillales</taxon>
        <taxon>Bacillaceae</taxon>
        <taxon>Falsibacillus</taxon>
    </lineage>
</organism>
<dbReference type="AlphaFoldDB" id="A0A3L7K3S5"/>
<dbReference type="SUPFAM" id="SSF53474">
    <property type="entry name" value="alpha/beta-Hydrolases"/>
    <property type="match status" value="1"/>
</dbReference>
<dbReference type="InterPro" id="IPR000073">
    <property type="entry name" value="AB_hydrolase_1"/>
</dbReference>
<comment type="caution">
    <text evidence="3">The sequence shown here is derived from an EMBL/GenBank/DDBJ whole genome shotgun (WGS) entry which is preliminary data.</text>
</comment>
<dbReference type="OrthoDB" id="9805423at2"/>
<dbReference type="Gene3D" id="3.40.50.1820">
    <property type="entry name" value="alpha/beta hydrolase"/>
    <property type="match status" value="1"/>
</dbReference>
<accession>A0A3L7K3S5</accession>
<dbReference type="RefSeq" id="WP_121680477.1">
    <property type="nucleotide sequence ID" value="NZ_RCVZ01000006.1"/>
</dbReference>
<evidence type="ECO:0000313" key="4">
    <source>
        <dbReference type="Proteomes" id="UP000276770"/>
    </source>
</evidence>
<gene>
    <name evidence="3" type="ORF">D9X91_09990</name>
</gene>
<dbReference type="GO" id="GO:0016020">
    <property type="term" value="C:membrane"/>
    <property type="evidence" value="ECO:0007669"/>
    <property type="project" value="TreeGrafter"/>
</dbReference>
<reference evidence="3 4" key="1">
    <citation type="submission" date="2018-10" db="EMBL/GenBank/DDBJ databases">
        <title>Falsibacillus sp. genome draft.</title>
        <authorList>
            <person name="Shi S."/>
        </authorList>
    </citation>
    <scope>NUCLEOTIDE SEQUENCE [LARGE SCALE GENOMIC DNA]</scope>
    <source>
        <strain evidence="3 4">GY 10110</strain>
    </source>
</reference>
<feature type="domain" description="AB hydrolase-1" evidence="2">
    <location>
        <begin position="22"/>
        <end position="240"/>
    </location>
</feature>
<evidence type="ECO:0000313" key="3">
    <source>
        <dbReference type="EMBL" id="RLQ95362.1"/>
    </source>
</evidence>
<dbReference type="EMBL" id="RCVZ01000006">
    <property type="protein sequence ID" value="RLQ95362.1"/>
    <property type="molecule type" value="Genomic_DNA"/>
</dbReference>
<dbReference type="PANTHER" id="PTHR43798:SF31">
    <property type="entry name" value="AB HYDROLASE SUPERFAMILY PROTEIN YCLE"/>
    <property type="match status" value="1"/>
</dbReference>
<evidence type="ECO:0000256" key="1">
    <source>
        <dbReference type="ARBA" id="ARBA00022801"/>
    </source>
</evidence>
<proteinExistence type="predicted"/>
<sequence>MHYTTVNDNNIAYEDIGKGETVIFIHPPGMGRMTFELQRLLANDLRLILPDLSGHGDSRKSTHGYTGISDYADEIESIRKSMGVEKVFLFGYSAGGTVAQEYAFKYLDHVKGIMLSGAYPKVETEMFKAEHYIGIFLAGHFPKFLAKMLAGSHFQSHIFQKKLYQHILKADNQNWADFYRASLAFSFEEKLLKLNVPMLLLYGCKSDYINHHVKYYKKYIDTEVHMIPKASHQLPTRHSDLINAYILEFVNRHADQ</sequence>
<evidence type="ECO:0000259" key="2">
    <source>
        <dbReference type="Pfam" id="PF12697"/>
    </source>
</evidence>
<keyword evidence="4" id="KW-1185">Reference proteome</keyword>
<dbReference type="GO" id="GO:0016787">
    <property type="term" value="F:hydrolase activity"/>
    <property type="evidence" value="ECO:0007669"/>
    <property type="project" value="UniProtKB-KW"/>
</dbReference>
<keyword evidence="1 3" id="KW-0378">Hydrolase</keyword>
<dbReference type="Pfam" id="PF12697">
    <property type="entry name" value="Abhydrolase_6"/>
    <property type="match status" value="1"/>
</dbReference>
<dbReference type="InterPro" id="IPR050266">
    <property type="entry name" value="AB_hydrolase_sf"/>
</dbReference>
<protein>
    <submittedName>
        <fullName evidence="3">Alpha/beta hydrolase</fullName>
    </submittedName>
</protein>